<proteinExistence type="inferred from homology"/>
<protein>
    <submittedName>
        <fullName evidence="7">Hypothetical conserved protein</fullName>
    </submittedName>
</protein>
<keyword evidence="5" id="KW-0067">ATP-binding</keyword>
<dbReference type="SUPFAM" id="SSF143597">
    <property type="entry name" value="YojJ-like"/>
    <property type="match status" value="1"/>
</dbReference>
<dbReference type="PROSITE" id="PS51794">
    <property type="entry name" value="DAC"/>
    <property type="match status" value="1"/>
</dbReference>
<evidence type="ECO:0000313" key="7">
    <source>
        <dbReference type="EMBL" id="BAL52946.1"/>
    </source>
</evidence>
<keyword evidence="2" id="KW-0808">Transferase</keyword>
<evidence type="ECO:0000256" key="2">
    <source>
        <dbReference type="ARBA" id="ARBA00022679"/>
    </source>
</evidence>
<gene>
    <name evidence="7" type="ORF">HGMM_F03H09C05</name>
</gene>
<dbReference type="Gene3D" id="3.40.1700.10">
    <property type="entry name" value="DNA integrity scanning protein, DisA, N-terminal domain"/>
    <property type="match status" value="1"/>
</dbReference>
<reference evidence="7" key="1">
    <citation type="journal article" date="2005" name="Environ. Microbiol.">
        <title>Genetic and functional properties of uncultivated thermophilic crenarchaeotes from a subsurface gold mine as revealed by analysis of genome fragments.</title>
        <authorList>
            <person name="Nunoura T."/>
            <person name="Hirayama H."/>
            <person name="Takami H."/>
            <person name="Oida H."/>
            <person name="Nishi S."/>
            <person name="Shimamura S."/>
            <person name="Suzuki Y."/>
            <person name="Inagaki F."/>
            <person name="Takai K."/>
            <person name="Nealson K.H."/>
            <person name="Horikoshi K."/>
        </authorList>
    </citation>
    <scope>NUCLEOTIDE SEQUENCE</scope>
</reference>
<dbReference type="HAMAP" id="MF_00840">
    <property type="entry name" value="DacZ"/>
    <property type="match status" value="1"/>
</dbReference>
<dbReference type="InterPro" id="IPR014499">
    <property type="entry name" value="DAC_DacZ"/>
</dbReference>
<organism evidence="7">
    <name type="scientific">uncultured Acetothermia bacterium</name>
    <dbReference type="NCBI Taxonomy" id="236499"/>
    <lineage>
        <taxon>Bacteria</taxon>
        <taxon>Candidatus Bipolaricaulota</taxon>
        <taxon>environmental samples</taxon>
    </lineage>
</organism>
<comment type="catalytic activity">
    <reaction evidence="1">
        <text>2 ATP = 3',3'-c-di-AMP + 2 diphosphate</text>
        <dbReference type="Rhea" id="RHEA:35655"/>
        <dbReference type="ChEBI" id="CHEBI:30616"/>
        <dbReference type="ChEBI" id="CHEBI:33019"/>
        <dbReference type="ChEBI" id="CHEBI:71500"/>
        <dbReference type="EC" id="2.7.7.85"/>
    </reaction>
</comment>
<feature type="domain" description="DAC" evidence="6">
    <location>
        <begin position="136"/>
        <end position="294"/>
    </location>
</feature>
<evidence type="ECO:0000259" key="6">
    <source>
        <dbReference type="PROSITE" id="PS51794"/>
    </source>
</evidence>
<evidence type="ECO:0000256" key="3">
    <source>
        <dbReference type="ARBA" id="ARBA00022695"/>
    </source>
</evidence>
<dbReference type="InterPro" id="IPR003390">
    <property type="entry name" value="DNA_integrity_scan_DisA_N"/>
</dbReference>
<dbReference type="AlphaFoldDB" id="H5S9W0"/>
<name>H5S9W0_9BACT</name>
<reference evidence="7" key="2">
    <citation type="journal article" date="2012" name="PLoS ONE">
        <title>A Deeply Branching Thermophilic Bacterium with an Ancient Acetyl-CoA Pathway Dominates a Subsurface Ecosystem.</title>
        <authorList>
            <person name="Takami H."/>
            <person name="Noguchi H."/>
            <person name="Takaki Y."/>
            <person name="Uchiyama I."/>
            <person name="Toyoda A."/>
            <person name="Nishi S."/>
            <person name="Chee G.-J."/>
            <person name="Arai W."/>
            <person name="Nunoura T."/>
            <person name="Itoh T."/>
            <person name="Hattori M."/>
            <person name="Takai K."/>
        </authorList>
    </citation>
    <scope>NUCLEOTIDE SEQUENCE</scope>
</reference>
<dbReference type="InterPro" id="IPR036888">
    <property type="entry name" value="DNA_integrity_DisA_N_sf"/>
</dbReference>
<keyword evidence="4" id="KW-0547">Nucleotide-binding</keyword>
<dbReference type="GO" id="GO:0106408">
    <property type="term" value="F:diadenylate cyclase activity"/>
    <property type="evidence" value="ECO:0007669"/>
    <property type="project" value="UniProtKB-EC"/>
</dbReference>
<evidence type="ECO:0000256" key="1">
    <source>
        <dbReference type="ARBA" id="ARBA00000877"/>
    </source>
</evidence>
<dbReference type="Pfam" id="PF02457">
    <property type="entry name" value="DAC"/>
    <property type="match status" value="1"/>
</dbReference>
<dbReference type="PANTHER" id="PTHR34185">
    <property type="entry name" value="DIADENYLATE CYCLASE"/>
    <property type="match status" value="1"/>
</dbReference>
<dbReference type="GO" id="GO:0005524">
    <property type="term" value="F:ATP binding"/>
    <property type="evidence" value="ECO:0007669"/>
    <property type="project" value="UniProtKB-KW"/>
</dbReference>
<dbReference type="GO" id="GO:0004016">
    <property type="term" value="F:adenylate cyclase activity"/>
    <property type="evidence" value="ECO:0007669"/>
    <property type="project" value="TreeGrafter"/>
</dbReference>
<dbReference type="InterPro" id="IPR050338">
    <property type="entry name" value="DisA"/>
</dbReference>
<keyword evidence="3" id="KW-0548">Nucleotidyltransferase</keyword>
<dbReference type="EMBL" id="AP011644">
    <property type="protein sequence ID" value="BAL52946.1"/>
    <property type="molecule type" value="Genomic_DNA"/>
</dbReference>
<evidence type="ECO:0000256" key="4">
    <source>
        <dbReference type="ARBA" id="ARBA00022741"/>
    </source>
</evidence>
<sequence>MMKPLATQTSALLRALGSLLAQTKIRSVICGADALGLDHHGLAELSQKLNIRNLIIVTHDRRVGELLKSSGQRAITIPDVELTRRGEARAALAIALLNGWVKQSERVVCISGPPHSRLLDTLFVVKPTQELQIVHAPSLKVFSKRMMPEVFETLIRIALEIAHEGREGRPVGTMFVLGDTANVLKYAHPMVLNPFKGYADSKKNILDPKLKETIREFAALDGAFVIRRNGVILAAGCHIAAPHSPKELPPGLGARHRAAAAITAVTNSIAITISQSDGTVRAFRKGEIFLELGKTS</sequence>
<dbReference type="PANTHER" id="PTHR34185:SF1">
    <property type="entry name" value="DIADENYLATE CYCLASE"/>
    <property type="match status" value="1"/>
</dbReference>
<evidence type="ECO:0000256" key="5">
    <source>
        <dbReference type="ARBA" id="ARBA00022840"/>
    </source>
</evidence>
<accession>H5S9W0</accession>